<name>A0A8S0VK83_OLEEU</name>
<comment type="caution">
    <text evidence="1">The sequence shown here is derived from an EMBL/GenBank/DDBJ whole genome shotgun (WGS) entry which is preliminary data.</text>
</comment>
<sequence>MDQRVLEALEYFSSTRHISLYYEDLVKNRTKLVDVQDFLRLPQMELTSRQVKIHEGPLSEHIKNWDDVNKALRGTMYEKFLHYNDY</sequence>
<keyword evidence="2" id="KW-1185">Reference proteome</keyword>
<protein>
    <submittedName>
        <fullName evidence="1">Calcium-binding protein PBP1</fullName>
    </submittedName>
</protein>
<dbReference type="EMBL" id="CACTIH010009362">
    <property type="protein sequence ID" value="CAA3030279.1"/>
    <property type="molecule type" value="Genomic_DNA"/>
</dbReference>
<evidence type="ECO:0000313" key="2">
    <source>
        <dbReference type="Proteomes" id="UP000594638"/>
    </source>
</evidence>
<dbReference type="Gramene" id="OE9A099180T1">
    <property type="protein sequence ID" value="OE9A099180C1"/>
    <property type="gene ID" value="OE9A099180"/>
</dbReference>
<proteinExistence type="predicted"/>
<dbReference type="AlphaFoldDB" id="A0A8S0VK83"/>
<organism evidence="1 2">
    <name type="scientific">Olea europaea subsp. europaea</name>
    <dbReference type="NCBI Taxonomy" id="158383"/>
    <lineage>
        <taxon>Eukaryota</taxon>
        <taxon>Viridiplantae</taxon>
        <taxon>Streptophyta</taxon>
        <taxon>Embryophyta</taxon>
        <taxon>Tracheophyta</taxon>
        <taxon>Spermatophyta</taxon>
        <taxon>Magnoliopsida</taxon>
        <taxon>eudicotyledons</taxon>
        <taxon>Gunneridae</taxon>
        <taxon>Pentapetalae</taxon>
        <taxon>asterids</taxon>
        <taxon>lamiids</taxon>
        <taxon>Lamiales</taxon>
        <taxon>Oleaceae</taxon>
        <taxon>Oleeae</taxon>
        <taxon>Olea</taxon>
    </lineage>
</organism>
<dbReference type="PANTHER" id="PTHR32175">
    <property type="entry name" value="PROTEIN, PUTATIVE, EXPRESSED-RELATED"/>
    <property type="match status" value="1"/>
</dbReference>
<accession>A0A8S0VK83</accession>
<reference evidence="1 2" key="1">
    <citation type="submission" date="2019-12" db="EMBL/GenBank/DDBJ databases">
        <authorList>
            <person name="Alioto T."/>
            <person name="Alioto T."/>
            <person name="Gomez Garrido J."/>
        </authorList>
    </citation>
    <scope>NUCLEOTIDE SEQUENCE [LARGE SCALE GENOMIC DNA]</scope>
</reference>
<dbReference type="PANTHER" id="PTHR32175:SF26">
    <property type="entry name" value="PROTEIN, PUTATIVE, EXPRESSED-RELATED"/>
    <property type="match status" value="1"/>
</dbReference>
<dbReference type="InterPro" id="IPR052796">
    <property type="entry name" value="Nod_factor_sulfotransferase"/>
</dbReference>
<dbReference type="Proteomes" id="UP000594638">
    <property type="component" value="Unassembled WGS sequence"/>
</dbReference>
<dbReference type="OrthoDB" id="2015035at2759"/>
<gene>
    <name evidence="1" type="ORF">OLEA9_A099180</name>
</gene>
<evidence type="ECO:0000313" key="1">
    <source>
        <dbReference type="EMBL" id="CAA3030279.1"/>
    </source>
</evidence>